<comment type="caution">
    <text evidence="5">The sequence shown here is derived from an EMBL/GenBank/DDBJ whole genome shotgun (WGS) entry which is preliminary data.</text>
</comment>
<name>C0E6A7_9CORY</name>
<dbReference type="InterPro" id="IPR052021">
    <property type="entry name" value="Type-I_RS_S_subunit"/>
</dbReference>
<proteinExistence type="inferred from homology"/>
<dbReference type="Pfam" id="PF01420">
    <property type="entry name" value="Methylase_S"/>
    <property type="match status" value="1"/>
</dbReference>
<evidence type="ECO:0000313" key="6">
    <source>
        <dbReference type="Proteomes" id="UP000006247"/>
    </source>
</evidence>
<dbReference type="SUPFAM" id="SSF116734">
    <property type="entry name" value="DNA methylase specificity domain"/>
    <property type="match status" value="2"/>
</dbReference>
<gene>
    <name evidence="5" type="ORF">CORMATOL_02540</name>
</gene>
<dbReference type="PANTHER" id="PTHR30408">
    <property type="entry name" value="TYPE-1 RESTRICTION ENZYME ECOKI SPECIFICITY PROTEIN"/>
    <property type="match status" value="1"/>
</dbReference>
<sequence>MSEWPTVKLGEVAEQTNHRVGELDVPIYSVTKYDGFVPSSEYFKKRVFSMDIRKYKLCTAGDFAYATIHLDEGSIGISPVKCGISPMYTTFRLNSLNISPDYLLRYLKSSRALTQYLTLGSGSAERRKSIKFTDLRKMEIPFPPLGEQNRIVGILGKTTGAISSVQKQIEQAKKLRSSIVGMASKMAVELRAISEYFDINPRQPRNIPDNAPTSFVPMANLDETFGISPITSRFSEHKKGYTYFENGDILLAKITPCFENGKSAIAKLSTQIGHGSTEFHVLRHKNHMHQDVCLSPLLVAAILKQPSFLKPAENFMRGSAGQKRIPVSYIASLKVPVLKSVDLEKIDQSLEIVEALLNLYHRKLSLLQELQKSLATRAFAGLL</sequence>
<dbReference type="RefSeq" id="WP_005522751.1">
    <property type="nucleotide sequence ID" value="NZ_EQ973330.1"/>
</dbReference>
<dbReference type="GO" id="GO:0003677">
    <property type="term" value="F:DNA binding"/>
    <property type="evidence" value="ECO:0007669"/>
    <property type="project" value="UniProtKB-KW"/>
</dbReference>
<organism evidence="5 6">
    <name type="scientific">Corynebacterium matruchotii ATCC 33806</name>
    <dbReference type="NCBI Taxonomy" id="566549"/>
    <lineage>
        <taxon>Bacteria</taxon>
        <taxon>Bacillati</taxon>
        <taxon>Actinomycetota</taxon>
        <taxon>Actinomycetes</taxon>
        <taxon>Mycobacteriales</taxon>
        <taxon>Corynebacteriaceae</taxon>
        <taxon>Corynebacterium</taxon>
    </lineage>
</organism>
<dbReference type="InterPro" id="IPR044946">
    <property type="entry name" value="Restrct_endonuc_typeI_TRD_sf"/>
</dbReference>
<protein>
    <submittedName>
        <fullName evidence="5">Type I restriction modification DNA specificity domain protein</fullName>
    </submittedName>
</protein>
<evidence type="ECO:0000256" key="3">
    <source>
        <dbReference type="ARBA" id="ARBA00023125"/>
    </source>
</evidence>
<evidence type="ECO:0000256" key="1">
    <source>
        <dbReference type="ARBA" id="ARBA00010923"/>
    </source>
</evidence>
<dbReference type="PANTHER" id="PTHR30408:SF12">
    <property type="entry name" value="TYPE I RESTRICTION ENZYME MJAVIII SPECIFICITY SUBUNIT"/>
    <property type="match status" value="1"/>
</dbReference>
<dbReference type="CDD" id="cd17260">
    <property type="entry name" value="RMtype1_S_EcoEI-TRD1-CR1_like"/>
    <property type="match status" value="1"/>
</dbReference>
<evidence type="ECO:0000313" key="5">
    <source>
        <dbReference type="EMBL" id="EEG25948.1"/>
    </source>
</evidence>
<keyword evidence="2" id="KW-0680">Restriction system</keyword>
<dbReference type="Gene3D" id="3.90.220.20">
    <property type="entry name" value="DNA methylase specificity domains"/>
    <property type="match status" value="2"/>
</dbReference>
<evidence type="ECO:0000259" key="4">
    <source>
        <dbReference type="Pfam" id="PF01420"/>
    </source>
</evidence>
<keyword evidence="3" id="KW-0238">DNA-binding</keyword>
<dbReference type="EMBL" id="ACEB01000042">
    <property type="protein sequence ID" value="EEG25948.1"/>
    <property type="molecule type" value="Genomic_DNA"/>
</dbReference>
<dbReference type="AlphaFoldDB" id="C0E6A7"/>
<evidence type="ECO:0000256" key="2">
    <source>
        <dbReference type="ARBA" id="ARBA00022747"/>
    </source>
</evidence>
<dbReference type="GO" id="GO:0009307">
    <property type="term" value="P:DNA restriction-modification system"/>
    <property type="evidence" value="ECO:0007669"/>
    <property type="project" value="UniProtKB-KW"/>
</dbReference>
<dbReference type="InterPro" id="IPR000055">
    <property type="entry name" value="Restrct_endonuc_typeI_TRD"/>
</dbReference>
<reference evidence="5 6" key="1">
    <citation type="submission" date="2009-01" db="EMBL/GenBank/DDBJ databases">
        <authorList>
            <person name="Fulton L."/>
            <person name="Clifton S."/>
            <person name="Chinwalla A.T."/>
            <person name="Mitreva M."/>
            <person name="Sodergren E."/>
            <person name="Weinstock G."/>
            <person name="Clifton S."/>
            <person name="Dooling D.J."/>
            <person name="Fulton B."/>
            <person name="Minx P."/>
            <person name="Pepin K.H."/>
            <person name="Johnson M."/>
            <person name="Bhonagiri V."/>
            <person name="Nash W.E."/>
            <person name="Mardis E.R."/>
            <person name="Wilson R.K."/>
        </authorList>
    </citation>
    <scope>NUCLEOTIDE SEQUENCE [LARGE SCALE GENOMIC DNA]</scope>
    <source>
        <strain evidence="5 6">ATCC 33806</strain>
    </source>
</reference>
<accession>C0E6A7</accession>
<comment type="similarity">
    <text evidence="1">Belongs to the type-I restriction system S methylase family.</text>
</comment>
<dbReference type="Proteomes" id="UP000006247">
    <property type="component" value="Unassembled WGS sequence"/>
</dbReference>
<feature type="domain" description="Type I restriction modification DNA specificity" evidence="4">
    <location>
        <begin position="1"/>
        <end position="171"/>
    </location>
</feature>
<dbReference type="HOGENOM" id="CLU_021095_10_2_11"/>